<dbReference type="GO" id="GO:0005524">
    <property type="term" value="F:ATP binding"/>
    <property type="evidence" value="ECO:0007669"/>
    <property type="project" value="UniProtKB-KW"/>
</dbReference>
<dbReference type="Proteomes" id="UP000244338">
    <property type="component" value="Unassembled WGS sequence"/>
</dbReference>
<dbReference type="SMART" id="SM00382">
    <property type="entry name" value="AAA"/>
    <property type="match status" value="1"/>
</dbReference>
<dbReference type="Gene3D" id="3.40.50.300">
    <property type="entry name" value="P-loop containing nucleotide triphosphate hydrolases"/>
    <property type="match status" value="1"/>
</dbReference>
<keyword evidence="2" id="KW-0067">ATP-binding</keyword>
<dbReference type="InterPro" id="IPR010306">
    <property type="entry name" value="PhnJ"/>
</dbReference>
<dbReference type="PANTHER" id="PTHR42764">
    <property type="entry name" value="PHOSPHONATES UTILIZATION ATP-BINDING PROTEIN PHNK-RELATED"/>
    <property type="match status" value="1"/>
</dbReference>
<dbReference type="InterPro" id="IPR017871">
    <property type="entry name" value="ABC_transporter-like_CS"/>
</dbReference>
<evidence type="ECO:0000256" key="2">
    <source>
        <dbReference type="ARBA" id="ARBA00022840"/>
    </source>
</evidence>
<sequence>MHKAIDPAHSVNVSHQEDFTRQEDFTHQGNATYLVNATHQVNSHEPRDFKTSFAYLDELSKRAIRRAVLKAVSIPGYQVPFSSRELPIARGWGTGGLQLTLTTITDDDTLKVIDQGTDESVNAVSIKKFITQTSGVPTTIWTQEATIIQSRHRIPETPLREDQLLILQVPLPEPLRRYEPSEAMTRRYHAEGKYDGIWTLLLEDIIQHGHYHTSTDHPVLVHGRYVMAPSPIPRHDLAKLHQAANLTLFGAGREKKIYAVPPYTDVIPLAFFDVPLEHERITEKTCRLCGASGVYMDTWIDPQTGEVSYQCNDTAFCLWRRNHPNSPLPQSTKNIPSFSRDETKRPETYLSFTEGEKAPSSLTPLVRAMHVTVRYGEGCAHCRDKMHRLEHHSCPYCGTIYALRDVSFDLYPGEVLGIVGESGSGKSTLLNALALAIDQKNAKNARAAIPASHDHPHVDVRGDIRFAFYHGGQKNVLRASLQEKRRLQDVMLGVVYQDATQSLNMHLSALANVSEKLITLGLRDVRTMLERSKALLGKVQIPEERVKQPPRLFSGGMRQRVQIARALVTEPPLLLLDEVTTGLDLTVQASVLDLLRHLHLSEQLSMIIVSHDLHVIRMLADRTLVMFEGQIIEEGMTDQILDDPQKPFTQKLVRSLL</sequence>
<evidence type="ECO:0000259" key="3">
    <source>
        <dbReference type="PROSITE" id="PS50893"/>
    </source>
</evidence>
<dbReference type="CDD" id="cd03257">
    <property type="entry name" value="ABC_NikE_OppD_transporters"/>
    <property type="match status" value="1"/>
</dbReference>
<dbReference type="EMBL" id="PEBX01000018">
    <property type="protein sequence ID" value="PTQ56812.1"/>
    <property type="molecule type" value="Genomic_DNA"/>
</dbReference>
<dbReference type="GO" id="GO:0051539">
    <property type="term" value="F:4 iron, 4 sulfur cluster binding"/>
    <property type="evidence" value="ECO:0007669"/>
    <property type="project" value="InterPro"/>
</dbReference>
<organism evidence="4 5">
    <name type="scientific">Candidatus Carbonibacillus altaicus</name>
    <dbReference type="NCBI Taxonomy" id="2163959"/>
    <lineage>
        <taxon>Bacteria</taxon>
        <taxon>Bacillati</taxon>
        <taxon>Bacillota</taxon>
        <taxon>Bacilli</taxon>
        <taxon>Bacillales</taxon>
        <taxon>Candidatus Carbonibacillus</taxon>
    </lineage>
</organism>
<comment type="caution">
    <text evidence="4">The sequence shown here is derived from an EMBL/GenBank/DDBJ whole genome shotgun (WGS) entry which is preliminary data.</text>
</comment>
<feature type="domain" description="ABC transporter" evidence="3">
    <location>
        <begin position="366"/>
        <end position="653"/>
    </location>
</feature>
<gene>
    <name evidence="4" type="ORF">BSOLF_2614</name>
</gene>
<dbReference type="AlphaFoldDB" id="A0A2R6Y2F7"/>
<proteinExistence type="predicted"/>
<accession>A0A2R6Y2F7</accession>
<dbReference type="SFLD" id="SFLDG01115">
    <property type="entry name" value="Phosphonate_metabolism_(PhnJ)"/>
    <property type="match status" value="1"/>
</dbReference>
<dbReference type="GO" id="GO:0016887">
    <property type="term" value="F:ATP hydrolysis activity"/>
    <property type="evidence" value="ECO:0007669"/>
    <property type="project" value="InterPro"/>
</dbReference>
<dbReference type="InterPro" id="IPR003439">
    <property type="entry name" value="ABC_transporter-like_ATP-bd"/>
</dbReference>
<dbReference type="SFLD" id="SFLDS00033">
    <property type="entry name" value="Radical_SAM_Phosphonate_Metabo"/>
    <property type="match status" value="1"/>
</dbReference>
<evidence type="ECO:0000256" key="1">
    <source>
        <dbReference type="ARBA" id="ARBA00022741"/>
    </source>
</evidence>
<dbReference type="PANTHER" id="PTHR42764:SF1">
    <property type="entry name" value="PHOSPHONATES UTILIZATION ATP-BINDING PROTEIN PHNK-RELATED"/>
    <property type="match status" value="1"/>
</dbReference>
<dbReference type="Pfam" id="PF06007">
    <property type="entry name" value="PhnJ"/>
    <property type="match status" value="1"/>
</dbReference>
<dbReference type="InterPro" id="IPR003593">
    <property type="entry name" value="AAA+_ATPase"/>
</dbReference>
<dbReference type="PROSITE" id="PS50893">
    <property type="entry name" value="ABC_TRANSPORTER_2"/>
    <property type="match status" value="1"/>
</dbReference>
<reference evidence="5" key="1">
    <citation type="journal article" date="2018" name="Sci. Rep.">
        <title>Lignite coal burning seam in the remote Altai Mountains harbors a hydrogen-driven thermophilic microbial community.</title>
        <authorList>
            <person name="Kadnikov V.V."/>
            <person name="Mardanov A.V."/>
            <person name="Ivasenko D.A."/>
            <person name="Antsiferov D.V."/>
            <person name="Beletsky A.V."/>
            <person name="Karnachuk O.V."/>
            <person name="Ravin N.V."/>
        </authorList>
    </citation>
    <scope>NUCLEOTIDE SEQUENCE [LARGE SCALE GENOMIC DNA]</scope>
</reference>
<dbReference type="GO" id="GO:0016829">
    <property type="term" value="F:lyase activity"/>
    <property type="evidence" value="ECO:0007669"/>
    <property type="project" value="InterPro"/>
</dbReference>
<dbReference type="SFLD" id="SFLDF00379">
    <property type="entry name" value="Phosphonate_metabolism_(PhnJ)"/>
    <property type="match status" value="1"/>
</dbReference>
<evidence type="ECO:0000313" key="5">
    <source>
        <dbReference type="Proteomes" id="UP000244338"/>
    </source>
</evidence>
<name>A0A2R6Y2F7_9BACL</name>
<dbReference type="SUPFAM" id="SSF52540">
    <property type="entry name" value="P-loop containing nucleoside triphosphate hydrolases"/>
    <property type="match status" value="1"/>
</dbReference>
<dbReference type="PROSITE" id="PS00211">
    <property type="entry name" value="ABC_TRANSPORTER_1"/>
    <property type="match status" value="1"/>
</dbReference>
<keyword evidence="1" id="KW-0547">Nucleotide-binding</keyword>
<evidence type="ECO:0000313" key="4">
    <source>
        <dbReference type="EMBL" id="PTQ56812.1"/>
    </source>
</evidence>
<dbReference type="Pfam" id="PF00005">
    <property type="entry name" value="ABC_tran"/>
    <property type="match status" value="1"/>
</dbReference>
<dbReference type="InterPro" id="IPR027417">
    <property type="entry name" value="P-loop_NTPase"/>
</dbReference>
<dbReference type="GO" id="GO:0019700">
    <property type="term" value="P:organic phosphonate catabolic process"/>
    <property type="evidence" value="ECO:0007669"/>
    <property type="project" value="InterPro"/>
</dbReference>
<protein>
    <submittedName>
        <fullName evidence="4">PhnJ protein</fullName>
    </submittedName>
</protein>